<dbReference type="InterPro" id="IPR009003">
    <property type="entry name" value="Peptidase_S1_PA"/>
</dbReference>
<feature type="region of interest" description="Disordered" evidence="2">
    <location>
        <begin position="97"/>
        <end position="119"/>
    </location>
</feature>
<evidence type="ECO:0000256" key="2">
    <source>
        <dbReference type="SAM" id="MobiDB-lite"/>
    </source>
</evidence>
<dbReference type="PANTHER" id="PTHR15462:SF8">
    <property type="entry name" value="SERINE PROTEASE"/>
    <property type="match status" value="1"/>
</dbReference>
<name>A0AA39XJB1_9PEZI</name>
<dbReference type="Proteomes" id="UP001175000">
    <property type="component" value="Unassembled WGS sequence"/>
</dbReference>
<dbReference type="EMBL" id="JAULSU010000001">
    <property type="protein sequence ID" value="KAK0634110.1"/>
    <property type="molecule type" value="Genomic_DNA"/>
</dbReference>
<dbReference type="AlphaFoldDB" id="A0AA39XJB1"/>
<dbReference type="InterPro" id="IPR050966">
    <property type="entry name" value="Glutamyl_endopeptidase"/>
</dbReference>
<protein>
    <recommendedName>
        <fullName evidence="6">Serine protease</fullName>
    </recommendedName>
</protein>
<dbReference type="SUPFAM" id="SSF50494">
    <property type="entry name" value="Trypsin-like serine proteases"/>
    <property type="match status" value="1"/>
</dbReference>
<dbReference type="Gene3D" id="2.40.10.10">
    <property type="entry name" value="Trypsin-like serine proteases"/>
    <property type="match status" value="2"/>
</dbReference>
<sequence>MHIFSFTSVGAGLLLFQEAAALRIPLLHLRRQDSTPAPGPEVELLTDRNLTVLSAPFLPPPTNGFIRLAAFHPTNPFSPQNITITRRGDTPRIRPIRPDTPITASRFPPDTLPNPIIAPVPRPERLSSPYFSIGKVTTRTAAGSLIATCTGTLVGSRIFLTALHCVQNKPTSGWSLTFTPAFDATNPNIPSPGAGPAGNAFSSSKCYGLKDGGISTSEVATLQGTDYVICVLDEAIGLQLGYLGTNTPDPQNVVTNATDYYLGRSWFSVGYPGNVGGGREPIRAGEVWIGRVERSSEDVGNKVLATHPFSDGGWSGGPLYGLSEVQNGHGGDDAELIGVLSGMRVVDTEDGMVYMASLYGGGPRLTKLVAWGRCEWPGWGGECS</sequence>
<dbReference type="PANTHER" id="PTHR15462">
    <property type="entry name" value="SERINE PROTEASE"/>
    <property type="match status" value="1"/>
</dbReference>
<feature type="signal peptide" evidence="3">
    <location>
        <begin position="1"/>
        <end position="21"/>
    </location>
</feature>
<evidence type="ECO:0008006" key="6">
    <source>
        <dbReference type="Google" id="ProtNLM"/>
    </source>
</evidence>
<evidence type="ECO:0000313" key="5">
    <source>
        <dbReference type="Proteomes" id="UP001175000"/>
    </source>
</evidence>
<evidence type="ECO:0000256" key="1">
    <source>
        <dbReference type="ARBA" id="ARBA00022729"/>
    </source>
</evidence>
<feature type="chain" id="PRO_5041256879" description="Serine protease" evidence="3">
    <location>
        <begin position="22"/>
        <end position="384"/>
    </location>
</feature>
<proteinExistence type="predicted"/>
<organism evidence="4 5">
    <name type="scientific">Immersiella caudata</name>
    <dbReference type="NCBI Taxonomy" id="314043"/>
    <lineage>
        <taxon>Eukaryota</taxon>
        <taxon>Fungi</taxon>
        <taxon>Dikarya</taxon>
        <taxon>Ascomycota</taxon>
        <taxon>Pezizomycotina</taxon>
        <taxon>Sordariomycetes</taxon>
        <taxon>Sordariomycetidae</taxon>
        <taxon>Sordariales</taxon>
        <taxon>Lasiosphaeriaceae</taxon>
        <taxon>Immersiella</taxon>
    </lineage>
</organism>
<evidence type="ECO:0000256" key="3">
    <source>
        <dbReference type="SAM" id="SignalP"/>
    </source>
</evidence>
<feature type="compositionally biased region" description="Pro residues" evidence="2">
    <location>
        <begin position="110"/>
        <end position="119"/>
    </location>
</feature>
<reference evidence="4" key="1">
    <citation type="submission" date="2023-06" db="EMBL/GenBank/DDBJ databases">
        <title>Genome-scale phylogeny and comparative genomics of the fungal order Sordariales.</title>
        <authorList>
            <consortium name="Lawrence Berkeley National Laboratory"/>
            <person name="Hensen N."/>
            <person name="Bonometti L."/>
            <person name="Westerberg I."/>
            <person name="Brannstrom I.O."/>
            <person name="Guillou S."/>
            <person name="Cros-Aarteil S."/>
            <person name="Calhoun S."/>
            <person name="Haridas S."/>
            <person name="Kuo A."/>
            <person name="Mondo S."/>
            <person name="Pangilinan J."/>
            <person name="Riley R."/>
            <person name="Labutti K."/>
            <person name="Andreopoulos B."/>
            <person name="Lipzen A."/>
            <person name="Chen C."/>
            <person name="Yanf M."/>
            <person name="Daum C."/>
            <person name="Ng V."/>
            <person name="Clum A."/>
            <person name="Steindorff A."/>
            <person name="Ohm R."/>
            <person name="Martin F."/>
            <person name="Silar P."/>
            <person name="Natvig D."/>
            <person name="Lalanne C."/>
            <person name="Gautier V."/>
            <person name="Ament-Velasquez S.L."/>
            <person name="Kruys A."/>
            <person name="Hutchinson M.I."/>
            <person name="Powell A.J."/>
            <person name="Barry K."/>
            <person name="Miller A.N."/>
            <person name="Grigoriev I.V."/>
            <person name="Debuchy R."/>
            <person name="Gladieux P."/>
            <person name="Thoren M.H."/>
            <person name="Johannesson H."/>
        </authorList>
    </citation>
    <scope>NUCLEOTIDE SEQUENCE</scope>
    <source>
        <strain evidence="4">CBS 606.72</strain>
    </source>
</reference>
<keyword evidence="5" id="KW-1185">Reference proteome</keyword>
<keyword evidence="1 3" id="KW-0732">Signal</keyword>
<comment type="caution">
    <text evidence="4">The sequence shown here is derived from an EMBL/GenBank/DDBJ whole genome shotgun (WGS) entry which is preliminary data.</text>
</comment>
<evidence type="ECO:0000313" key="4">
    <source>
        <dbReference type="EMBL" id="KAK0634110.1"/>
    </source>
</evidence>
<dbReference type="InterPro" id="IPR043504">
    <property type="entry name" value="Peptidase_S1_PA_chymotrypsin"/>
</dbReference>
<accession>A0AA39XJB1</accession>
<gene>
    <name evidence="4" type="ORF">B0T14DRAFT_492136</name>
</gene>